<feature type="transmembrane region" description="Helical" evidence="1">
    <location>
        <begin position="23"/>
        <end position="44"/>
    </location>
</feature>
<reference evidence="2 3" key="1">
    <citation type="submission" date="2020-08" db="EMBL/GenBank/DDBJ databases">
        <title>Genome sequence of Phycicoccus endophyticus JCM 31784T.</title>
        <authorList>
            <person name="Hyun D.-W."/>
            <person name="Bae J.-W."/>
        </authorList>
    </citation>
    <scope>NUCLEOTIDE SEQUENCE [LARGE SCALE GENOMIC DNA]</scope>
    <source>
        <strain evidence="2 3">JCM 31784</strain>
    </source>
</reference>
<dbReference type="KEGG" id="pei:H9L10_02330"/>
<gene>
    <name evidence="2" type="ORF">H9L10_02330</name>
</gene>
<keyword evidence="3" id="KW-1185">Reference proteome</keyword>
<proteinExistence type="predicted"/>
<protein>
    <recommendedName>
        <fullName evidence="4">DUF4129 domain-containing protein</fullName>
    </recommendedName>
</protein>
<keyword evidence="1" id="KW-0812">Transmembrane</keyword>
<dbReference type="RefSeq" id="WP_187566754.1">
    <property type="nucleotide sequence ID" value="NZ_CP060712.1"/>
</dbReference>
<sequence length="157" mass="16503">MVWLHADDEDLLANPSTAQEPVWPAWTGPGLVVATLALLAFAVARGRRLGRLVPEPLPVVVRAVETTESRAELYRAAADHARAAAVLRQASSRRLARRLGLAPGVDADALLAAVAAATGTDPPEVAALLHGPAPADEAALVTLARQLTHLEEKVRTP</sequence>
<evidence type="ECO:0000256" key="1">
    <source>
        <dbReference type="SAM" id="Phobius"/>
    </source>
</evidence>
<accession>A0A7G9R2W6</accession>
<keyword evidence="1" id="KW-0472">Membrane</keyword>
<name>A0A7G9R2W6_9MICO</name>
<dbReference type="AlphaFoldDB" id="A0A7G9R2W6"/>
<dbReference type="EMBL" id="CP060712">
    <property type="protein sequence ID" value="QNN49941.1"/>
    <property type="molecule type" value="Genomic_DNA"/>
</dbReference>
<organism evidence="2 3">
    <name type="scientific">Phycicoccus endophyticus</name>
    <dbReference type="NCBI Taxonomy" id="1690220"/>
    <lineage>
        <taxon>Bacteria</taxon>
        <taxon>Bacillati</taxon>
        <taxon>Actinomycetota</taxon>
        <taxon>Actinomycetes</taxon>
        <taxon>Micrococcales</taxon>
        <taxon>Intrasporangiaceae</taxon>
        <taxon>Phycicoccus</taxon>
    </lineage>
</organism>
<keyword evidence="1" id="KW-1133">Transmembrane helix</keyword>
<evidence type="ECO:0000313" key="2">
    <source>
        <dbReference type="EMBL" id="QNN49941.1"/>
    </source>
</evidence>
<evidence type="ECO:0008006" key="4">
    <source>
        <dbReference type="Google" id="ProtNLM"/>
    </source>
</evidence>
<dbReference type="Proteomes" id="UP000515976">
    <property type="component" value="Chromosome"/>
</dbReference>
<evidence type="ECO:0000313" key="3">
    <source>
        <dbReference type="Proteomes" id="UP000515976"/>
    </source>
</evidence>